<gene>
    <name evidence="1" type="ORF">MRATA1EN1_LOCUS9174</name>
</gene>
<protein>
    <submittedName>
        <fullName evidence="1">Uncharacterized protein</fullName>
    </submittedName>
</protein>
<dbReference type="EMBL" id="OX459938">
    <property type="protein sequence ID" value="CAI9160212.1"/>
    <property type="molecule type" value="Genomic_DNA"/>
</dbReference>
<name>A0ABN8YI01_RANTA</name>
<reference evidence="1" key="1">
    <citation type="submission" date="2023-04" db="EMBL/GenBank/DDBJ databases">
        <authorList>
            <consortium name="ELIXIR-Norway"/>
        </authorList>
    </citation>
    <scope>NUCLEOTIDE SEQUENCE [LARGE SCALE GENOMIC DNA]</scope>
</reference>
<accession>A0ABN8YI01</accession>
<evidence type="ECO:0000313" key="2">
    <source>
        <dbReference type="Proteomes" id="UP001176941"/>
    </source>
</evidence>
<dbReference type="Proteomes" id="UP001176941">
    <property type="component" value="Chromosome 2"/>
</dbReference>
<proteinExistence type="predicted"/>
<sequence length="104" mass="11492">MYKVDNSKFTKFMRHIDSIFSRSKDNLLSPRQACYSQHYSHAVVKAISSSSPRGLSSPGSLFLPAGEGRQSYLNNSSQGQVSDCLCWGVSVFPPFFPPSSLRPS</sequence>
<keyword evidence="2" id="KW-1185">Reference proteome</keyword>
<evidence type="ECO:0000313" key="1">
    <source>
        <dbReference type="EMBL" id="CAI9160212.1"/>
    </source>
</evidence>
<organism evidence="1 2">
    <name type="scientific">Rangifer tarandus platyrhynchus</name>
    <name type="common">Svalbard reindeer</name>
    <dbReference type="NCBI Taxonomy" id="3082113"/>
    <lineage>
        <taxon>Eukaryota</taxon>
        <taxon>Metazoa</taxon>
        <taxon>Chordata</taxon>
        <taxon>Craniata</taxon>
        <taxon>Vertebrata</taxon>
        <taxon>Euteleostomi</taxon>
        <taxon>Mammalia</taxon>
        <taxon>Eutheria</taxon>
        <taxon>Laurasiatheria</taxon>
        <taxon>Artiodactyla</taxon>
        <taxon>Ruminantia</taxon>
        <taxon>Pecora</taxon>
        <taxon>Cervidae</taxon>
        <taxon>Odocoileinae</taxon>
        <taxon>Rangifer</taxon>
    </lineage>
</organism>